<evidence type="ECO:0000256" key="8">
    <source>
        <dbReference type="ARBA" id="ARBA00048258"/>
    </source>
</evidence>
<keyword evidence="7 9" id="KW-0067">ATP-binding</keyword>
<dbReference type="EMBL" id="FMYI01000002">
    <property type="protein sequence ID" value="SDB91120.1"/>
    <property type="molecule type" value="Genomic_DNA"/>
</dbReference>
<name>A0A1G6HA20_9BACI</name>
<comment type="miscellaneous">
    <text evidence="9">The reaction proceeds by a bi uni uni bi ping pong mechanism.</text>
</comment>
<feature type="active site" description="Proton donor" evidence="9">
    <location>
        <position position="37"/>
    </location>
</feature>
<evidence type="ECO:0000256" key="2">
    <source>
        <dbReference type="ARBA" id="ARBA00009256"/>
    </source>
</evidence>
<evidence type="ECO:0000256" key="7">
    <source>
        <dbReference type="ARBA" id="ARBA00022840"/>
    </source>
</evidence>
<feature type="binding site" evidence="9">
    <location>
        <position position="61"/>
    </location>
    <ligand>
        <name>(R)-pantoate</name>
        <dbReference type="ChEBI" id="CHEBI:15980"/>
    </ligand>
</feature>
<reference evidence="11" key="1">
    <citation type="submission" date="2016-09" db="EMBL/GenBank/DDBJ databases">
        <authorList>
            <person name="Varghese N."/>
            <person name="Submissions S."/>
        </authorList>
    </citation>
    <scope>NUCLEOTIDE SEQUENCE [LARGE SCALE GENOMIC DNA]</scope>
    <source>
        <strain evidence="11">S5</strain>
    </source>
</reference>
<evidence type="ECO:0000313" key="10">
    <source>
        <dbReference type="EMBL" id="SDB91120.1"/>
    </source>
</evidence>
<dbReference type="PANTHER" id="PTHR21299">
    <property type="entry name" value="CYTIDYLATE KINASE/PANTOATE-BETA-ALANINE LIGASE"/>
    <property type="match status" value="1"/>
</dbReference>
<keyword evidence="3 9" id="KW-0963">Cytoplasm</keyword>
<comment type="similarity">
    <text evidence="2 9">Belongs to the pantothenate synthetase family.</text>
</comment>
<comment type="function">
    <text evidence="9">Catalyzes the condensation of pantoate with beta-alanine in an ATP-dependent reaction via a pantoyl-adenylate intermediate.</text>
</comment>
<feature type="binding site" evidence="9">
    <location>
        <position position="153"/>
    </location>
    <ligand>
        <name>(R)-pantoate</name>
        <dbReference type="ChEBI" id="CHEBI:15980"/>
    </ligand>
</feature>
<evidence type="ECO:0000256" key="4">
    <source>
        <dbReference type="ARBA" id="ARBA00022598"/>
    </source>
</evidence>
<dbReference type="PANTHER" id="PTHR21299:SF1">
    <property type="entry name" value="PANTOATE--BETA-ALANINE LIGASE"/>
    <property type="match status" value="1"/>
</dbReference>
<feature type="binding site" evidence="9">
    <location>
        <position position="176"/>
    </location>
    <ligand>
        <name>ATP</name>
        <dbReference type="ChEBI" id="CHEBI:30616"/>
    </ligand>
</feature>
<dbReference type="CDD" id="cd00560">
    <property type="entry name" value="PanC"/>
    <property type="match status" value="1"/>
</dbReference>
<feature type="binding site" evidence="9">
    <location>
        <begin position="30"/>
        <end position="37"/>
    </location>
    <ligand>
        <name>ATP</name>
        <dbReference type="ChEBI" id="CHEBI:30616"/>
    </ligand>
</feature>
<feature type="binding site" evidence="9">
    <location>
        <begin position="184"/>
        <end position="187"/>
    </location>
    <ligand>
        <name>ATP</name>
        <dbReference type="ChEBI" id="CHEBI:30616"/>
    </ligand>
</feature>
<feature type="binding site" evidence="9">
    <location>
        <position position="61"/>
    </location>
    <ligand>
        <name>beta-alanine</name>
        <dbReference type="ChEBI" id="CHEBI:57966"/>
    </ligand>
</feature>
<keyword evidence="4 9" id="KW-0436">Ligase</keyword>
<dbReference type="GO" id="GO:0005524">
    <property type="term" value="F:ATP binding"/>
    <property type="evidence" value="ECO:0007669"/>
    <property type="project" value="UniProtKB-KW"/>
</dbReference>
<comment type="pathway">
    <text evidence="1 9">Cofactor biosynthesis; (R)-pantothenate biosynthesis; (R)-pantothenate from (R)-pantoate and beta-alanine: step 1/1.</text>
</comment>
<dbReference type="Gene3D" id="3.40.50.620">
    <property type="entry name" value="HUPs"/>
    <property type="match status" value="1"/>
</dbReference>
<evidence type="ECO:0000256" key="6">
    <source>
        <dbReference type="ARBA" id="ARBA00022741"/>
    </source>
</evidence>
<evidence type="ECO:0000256" key="1">
    <source>
        <dbReference type="ARBA" id="ARBA00004990"/>
    </source>
</evidence>
<dbReference type="InterPro" id="IPR014729">
    <property type="entry name" value="Rossmann-like_a/b/a_fold"/>
</dbReference>
<gene>
    <name evidence="9" type="primary">panC</name>
    <name evidence="10" type="ORF">SAMN05421734_102407</name>
</gene>
<dbReference type="Proteomes" id="UP000242949">
    <property type="component" value="Unassembled WGS sequence"/>
</dbReference>
<comment type="catalytic activity">
    <reaction evidence="8 9">
        <text>(R)-pantoate + beta-alanine + ATP = (R)-pantothenate + AMP + diphosphate + H(+)</text>
        <dbReference type="Rhea" id="RHEA:10912"/>
        <dbReference type="ChEBI" id="CHEBI:15378"/>
        <dbReference type="ChEBI" id="CHEBI:15980"/>
        <dbReference type="ChEBI" id="CHEBI:29032"/>
        <dbReference type="ChEBI" id="CHEBI:30616"/>
        <dbReference type="ChEBI" id="CHEBI:33019"/>
        <dbReference type="ChEBI" id="CHEBI:57966"/>
        <dbReference type="ChEBI" id="CHEBI:456215"/>
        <dbReference type="EC" id="6.3.2.1"/>
    </reaction>
</comment>
<dbReference type="EC" id="6.3.2.1" evidence="9"/>
<proteinExistence type="inferred from homology"/>
<dbReference type="GO" id="GO:0015940">
    <property type="term" value="P:pantothenate biosynthetic process"/>
    <property type="evidence" value="ECO:0007669"/>
    <property type="project" value="UniProtKB-UniRule"/>
</dbReference>
<dbReference type="GO" id="GO:0005829">
    <property type="term" value="C:cytosol"/>
    <property type="evidence" value="ECO:0007669"/>
    <property type="project" value="TreeGrafter"/>
</dbReference>
<organism evidence="10 11">
    <name type="scientific">Pelagirhabdus alkalitolerans</name>
    <dbReference type="NCBI Taxonomy" id="1612202"/>
    <lineage>
        <taxon>Bacteria</taxon>
        <taxon>Bacillati</taxon>
        <taxon>Bacillota</taxon>
        <taxon>Bacilli</taxon>
        <taxon>Bacillales</taxon>
        <taxon>Bacillaceae</taxon>
        <taxon>Pelagirhabdus</taxon>
    </lineage>
</organism>
<evidence type="ECO:0000313" key="11">
    <source>
        <dbReference type="Proteomes" id="UP000242949"/>
    </source>
</evidence>
<keyword evidence="6 9" id="KW-0547">Nucleotide-binding</keyword>
<dbReference type="STRING" id="1612202.SAMN05421734_102407"/>
<comment type="subcellular location">
    <subcellularLocation>
        <location evidence="9">Cytoplasm</location>
    </subcellularLocation>
</comment>
<feature type="binding site" evidence="9">
    <location>
        <begin position="147"/>
        <end position="150"/>
    </location>
    <ligand>
        <name>ATP</name>
        <dbReference type="ChEBI" id="CHEBI:30616"/>
    </ligand>
</feature>
<evidence type="ECO:0000256" key="9">
    <source>
        <dbReference type="HAMAP-Rule" id="MF_00158"/>
    </source>
</evidence>
<dbReference type="RefSeq" id="WP_090793562.1">
    <property type="nucleotide sequence ID" value="NZ_FMYI01000002.1"/>
</dbReference>
<evidence type="ECO:0000256" key="5">
    <source>
        <dbReference type="ARBA" id="ARBA00022655"/>
    </source>
</evidence>
<keyword evidence="5 9" id="KW-0566">Pantothenate biosynthesis</keyword>
<accession>A0A1G6HA20</accession>
<comment type="subunit">
    <text evidence="9">Homodimer.</text>
</comment>
<dbReference type="Pfam" id="PF02569">
    <property type="entry name" value="Pantoate_ligase"/>
    <property type="match status" value="1"/>
</dbReference>
<keyword evidence="11" id="KW-1185">Reference proteome</keyword>
<sequence length="283" mass="32247">MKIIHDPNQMTQIVNQHRKSSQSIGFVPTMGYLHLGHEALLKKAREESDIVILSVFVNPLQFNDTSDFESYPIDEKRDQDVARAHHVDYLFMPHANDLYKNKHAITMHVKERTGVLCDRSRPGHFDGVITILTKLFNIVKPDYAYFGKKDAQQIAIVDLLIETLNFDIKLKMVDTVRESDGLAFSSRNVNLEEIERTQASSIYASLKQAKQAILNGEKDPRRLVQTVEKTLQTIDTGQIDYVDLLSFPELEPIDRINGTIILAVAIQFEKARLIDNIVIDTES</sequence>
<dbReference type="GO" id="GO:0004592">
    <property type="term" value="F:pantoate-beta-alanine ligase activity"/>
    <property type="evidence" value="ECO:0007669"/>
    <property type="project" value="UniProtKB-UniRule"/>
</dbReference>
<evidence type="ECO:0000256" key="3">
    <source>
        <dbReference type="ARBA" id="ARBA00022490"/>
    </source>
</evidence>
<dbReference type="HAMAP" id="MF_00158">
    <property type="entry name" value="PanC"/>
    <property type="match status" value="1"/>
</dbReference>
<dbReference type="InterPro" id="IPR003721">
    <property type="entry name" value="Pantoate_ligase"/>
</dbReference>
<protein>
    <recommendedName>
        <fullName evidence="9">Pantothenate synthetase</fullName>
        <shortName evidence="9">PS</shortName>
        <ecNumber evidence="9">6.3.2.1</ecNumber>
    </recommendedName>
    <alternativeName>
        <fullName evidence="9">Pantoate--beta-alanine ligase</fullName>
    </alternativeName>
    <alternativeName>
        <fullName evidence="9">Pantoate-activating enzyme</fullName>
    </alternativeName>
</protein>
<dbReference type="OrthoDB" id="9773087at2"/>
<dbReference type="SUPFAM" id="SSF52374">
    <property type="entry name" value="Nucleotidylyl transferase"/>
    <property type="match status" value="1"/>
</dbReference>
<dbReference type="NCBIfam" id="TIGR00018">
    <property type="entry name" value="panC"/>
    <property type="match status" value="1"/>
</dbReference>
<dbReference type="AlphaFoldDB" id="A0A1G6HA20"/>
<dbReference type="Gene3D" id="3.30.1300.10">
    <property type="entry name" value="Pantoate-beta-alanine ligase, C-terminal domain"/>
    <property type="match status" value="1"/>
</dbReference>
<dbReference type="UniPathway" id="UPA00028">
    <property type="reaction ID" value="UER00005"/>
</dbReference>
<dbReference type="InterPro" id="IPR042176">
    <property type="entry name" value="Pantoate_ligase_C"/>
</dbReference>